<dbReference type="Pfam" id="PF00126">
    <property type="entry name" value="HTH_1"/>
    <property type="match status" value="1"/>
</dbReference>
<dbReference type="Gene3D" id="1.10.10.10">
    <property type="entry name" value="Winged helix-like DNA-binding domain superfamily/Winged helix DNA-binding domain"/>
    <property type="match status" value="1"/>
</dbReference>
<dbReference type="Gene3D" id="3.40.190.10">
    <property type="entry name" value="Periplasmic binding protein-like II"/>
    <property type="match status" value="2"/>
</dbReference>
<dbReference type="GO" id="GO:0003700">
    <property type="term" value="F:DNA-binding transcription factor activity"/>
    <property type="evidence" value="ECO:0007669"/>
    <property type="project" value="InterPro"/>
</dbReference>
<reference evidence="7" key="1">
    <citation type="submission" date="2019-11" db="EMBL/GenBank/DDBJ databases">
        <title>The complete genome sequence of Saccharopolyspora sp. E2A.</title>
        <authorList>
            <person name="Zhang G."/>
        </authorList>
    </citation>
    <scope>NUCLEOTIDE SEQUENCE [LARGE SCALE GENOMIC DNA]</scope>
    <source>
        <strain evidence="7">E2A</strain>
    </source>
</reference>
<gene>
    <name evidence="6" type="ORF">GIY23_08810</name>
</gene>
<dbReference type="Pfam" id="PF03466">
    <property type="entry name" value="LysR_substrate"/>
    <property type="match status" value="1"/>
</dbReference>
<dbReference type="GO" id="GO:0003677">
    <property type="term" value="F:DNA binding"/>
    <property type="evidence" value="ECO:0007669"/>
    <property type="project" value="UniProtKB-KW"/>
</dbReference>
<dbReference type="AlphaFoldDB" id="A0A5Q3QCS4"/>
<dbReference type="PANTHER" id="PTHR30346:SF29">
    <property type="entry name" value="LYSR SUBSTRATE-BINDING"/>
    <property type="match status" value="1"/>
</dbReference>
<evidence type="ECO:0000256" key="2">
    <source>
        <dbReference type="ARBA" id="ARBA00023015"/>
    </source>
</evidence>
<dbReference type="KEGG" id="sace:GIY23_08810"/>
<protein>
    <submittedName>
        <fullName evidence="6">LysR family transcriptional regulator</fullName>
    </submittedName>
</protein>
<sequence length="295" mass="30864">MQILRAVVTSGSVTTAATNLGYTPSAISQQLAVLEREAGVPLLEKAGRGVRATEAGVLVAEQAGSIAKILADTTAELAALRTGASGRLRIRWCASGGDALIPRALTAYRARRPSMRIEPCLSAAPAREVQDGEADLAVLAAAPNDPAPTGLHLFPLLDDPFRAVLPADHALAEHELLDLAQLAEEPWVSMQAHAVPDACEQAVFDACSAAGFEPNVAVRTDDFLTAQGFVASGFGVRLASRLALRIAGGDGVAVRPVQRPEPSLCLSLAVRDSRASEPVITELLDDLHTAVEEFA</sequence>
<evidence type="ECO:0000256" key="4">
    <source>
        <dbReference type="ARBA" id="ARBA00023163"/>
    </source>
</evidence>
<dbReference type="InterPro" id="IPR005119">
    <property type="entry name" value="LysR_subst-bd"/>
</dbReference>
<keyword evidence="3" id="KW-0238">DNA-binding</keyword>
<dbReference type="InterPro" id="IPR036388">
    <property type="entry name" value="WH-like_DNA-bd_sf"/>
</dbReference>
<comment type="similarity">
    <text evidence="1">Belongs to the LysR transcriptional regulatory family.</text>
</comment>
<evidence type="ECO:0000256" key="1">
    <source>
        <dbReference type="ARBA" id="ARBA00009437"/>
    </source>
</evidence>
<dbReference type="SUPFAM" id="SSF46785">
    <property type="entry name" value="Winged helix' DNA-binding domain"/>
    <property type="match status" value="1"/>
</dbReference>
<dbReference type="EMBL" id="CP045929">
    <property type="protein sequence ID" value="QGK72153.1"/>
    <property type="molecule type" value="Genomic_DNA"/>
</dbReference>
<dbReference type="Proteomes" id="UP000371041">
    <property type="component" value="Chromosome"/>
</dbReference>
<dbReference type="PANTHER" id="PTHR30346">
    <property type="entry name" value="TRANSCRIPTIONAL DUAL REGULATOR HCAR-RELATED"/>
    <property type="match status" value="1"/>
</dbReference>
<feature type="domain" description="HTH lysR-type" evidence="5">
    <location>
        <begin position="1"/>
        <end position="53"/>
    </location>
</feature>
<name>A0A5Q3QCS4_9PSEU</name>
<organism evidence="6 7">
    <name type="scientific">Allosaccharopolyspora coralli</name>
    <dbReference type="NCBI Taxonomy" id="2665642"/>
    <lineage>
        <taxon>Bacteria</taxon>
        <taxon>Bacillati</taxon>
        <taxon>Actinomycetota</taxon>
        <taxon>Actinomycetes</taxon>
        <taxon>Pseudonocardiales</taxon>
        <taxon>Pseudonocardiaceae</taxon>
        <taxon>Allosaccharopolyspora</taxon>
    </lineage>
</organism>
<accession>A0A5Q3QCS4</accession>
<evidence type="ECO:0000256" key="3">
    <source>
        <dbReference type="ARBA" id="ARBA00023125"/>
    </source>
</evidence>
<dbReference type="PROSITE" id="PS50931">
    <property type="entry name" value="HTH_LYSR"/>
    <property type="match status" value="1"/>
</dbReference>
<keyword evidence="2" id="KW-0805">Transcription regulation</keyword>
<dbReference type="InterPro" id="IPR036390">
    <property type="entry name" value="WH_DNA-bd_sf"/>
</dbReference>
<evidence type="ECO:0000313" key="6">
    <source>
        <dbReference type="EMBL" id="QGK72153.1"/>
    </source>
</evidence>
<evidence type="ECO:0000259" key="5">
    <source>
        <dbReference type="PROSITE" id="PS50931"/>
    </source>
</evidence>
<dbReference type="GO" id="GO:0032993">
    <property type="term" value="C:protein-DNA complex"/>
    <property type="evidence" value="ECO:0007669"/>
    <property type="project" value="TreeGrafter"/>
</dbReference>
<dbReference type="SUPFAM" id="SSF53850">
    <property type="entry name" value="Periplasmic binding protein-like II"/>
    <property type="match status" value="1"/>
</dbReference>
<keyword evidence="4" id="KW-0804">Transcription</keyword>
<keyword evidence="7" id="KW-1185">Reference proteome</keyword>
<proteinExistence type="inferred from homology"/>
<dbReference type="InterPro" id="IPR000847">
    <property type="entry name" value="LysR_HTH_N"/>
</dbReference>
<evidence type="ECO:0000313" key="7">
    <source>
        <dbReference type="Proteomes" id="UP000371041"/>
    </source>
</evidence>